<keyword evidence="2" id="KW-1185">Reference proteome</keyword>
<dbReference type="Proteomes" id="UP000009168">
    <property type="component" value="Unassembled WGS sequence"/>
</dbReference>
<dbReference type="GeneID" id="24442399"/>
<accession>W7X1W6</accession>
<evidence type="ECO:0000313" key="2">
    <source>
        <dbReference type="Proteomes" id="UP000009168"/>
    </source>
</evidence>
<organism evidence="1 2">
    <name type="scientific">Tetrahymena thermophila (strain SB210)</name>
    <dbReference type="NCBI Taxonomy" id="312017"/>
    <lineage>
        <taxon>Eukaryota</taxon>
        <taxon>Sar</taxon>
        <taxon>Alveolata</taxon>
        <taxon>Ciliophora</taxon>
        <taxon>Intramacronucleata</taxon>
        <taxon>Oligohymenophorea</taxon>
        <taxon>Hymenostomatida</taxon>
        <taxon>Tetrahymenina</taxon>
        <taxon>Tetrahymenidae</taxon>
        <taxon>Tetrahymena</taxon>
    </lineage>
</organism>
<sequence>MFTVIKNLEYQGLQFFTQEQFTHQAYQRYLISSTMKNRFCYFHLLTLLFQQQVLRQLDFCINLEKYLKWLLFW</sequence>
<gene>
    <name evidence="1" type="ORF">TTHERM_001495770</name>
</gene>
<proteinExistence type="predicted"/>
<reference evidence="2" key="1">
    <citation type="journal article" date="2006" name="PLoS Biol.">
        <title>Macronuclear genome sequence of the ciliate Tetrahymena thermophila, a model eukaryote.</title>
        <authorList>
            <person name="Eisen J.A."/>
            <person name="Coyne R.S."/>
            <person name="Wu M."/>
            <person name="Wu D."/>
            <person name="Thiagarajan M."/>
            <person name="Wortman J.R."/>
            <person name="Badger J.H."/>
            <person name="Ren Q."/>
            <person name="Amedeo P."/>
            <person name="Jones K.M."/>
            <person name="Tallon L.J."/>
            <person name="Delcher A.L."/>
            <person name="Salzberg S.L."/>
            <person name="Silva J.C."/>
            <person name="Haas B.J."/>
            <person name="Majoros W.H."/>
            <person name="Farzad M."/>
            <person name="Carlton J.M."/>
            <person name="Smith R.K. Jr."/>
            <person name="Garg J."/>
            <person name="Pearlman R.E."/>
            <person name="Karrer K.M."/>
            <person name="Sun L."/>
            <person name="Manning G."/>
            <person name="Elde N.C."/>
            <person name="Turkewitz A.P."/>
            <person name="Asai D.J."/>
            <person name="Wilkes D.E."/>
            <person name="Wang Y."/>
            <person name="Cai H."/>
            <person name="Collins K."/>
            <person name="Stewart B.A."/>
            <person name="Lee S.R."/>
            <person name="Wilamowska K."/>
            <person name="Weinberg Z."/>
            <person name="Ruzzo W.L."/>
            <person name="Wloga D."/>
            <person name="Gaertig J."/>
            <person name="Frankel J."/>
            <person name="Tsao C.-C."/>
            <person name="Gorovsky M.A."/>
            <person name="Keeling P.J."/>
            <person name="Waller R.F."/>
            <person name="Patron N.J."/>
            <person name="Cherry J.M."/>
            <person name="Stover N.A."/>
            <person name="Krieger C.J."/>
            <person name="del Toro C."/>
            <person name="Ryder H.F."/>
            <person name="Williamson S.C."/>
            <person name="Barbeau R.A."/>
            <person name="Hamilton E.P."/>
            <person name="Orias E."/>
        </authorList>
    </citation>
    <scope>NUCLEOTIDE SEQUENCE [LARGE SCALE GENOMIC DNA]</scope>
    <source>
        <strain evidence="2">SB210</strain>
    </source>
</reference>
<dbReference type="AlphaFoldDB" id="W7X1W6"/>
<dbReference type="EMBL" id="GG662616">
    <property type="protein sequence ID" value="EWS73235.1"/>
    <property type="molecule type" value="Genomic_DNA"/>
</dbReference>
<dbReference type="RefSeq" id="XP_012654230.1">
    <property type="nucleotide sequence ID" value="XM_012798776.1"/>
</dbReference>
<name>W7X1W6_TETTS</name>
<protein>
    <submittedName>
        <fullName evidence="1">Uncharacterized protein</fullName>
    </submittedName>
</protein>
<dbReference type="KEGG" id="tet:TTHERM_001495770"/>
<evidence type="ECO:0000313" key="1">
    <source>
        <dbReference type="EMBL" id="EWS73235.1"/>
    </source>
</evidence>
<feature type="non-terminal residue" evidence="1">
    <location>
        <position position="1"/>
    </location>
</feature>
<dbReference type="InParanoid" id="W7X1W6"/>